<evidence type="ECO:0000256" key="2">
    <source>
        <dbReference type="SAM" id="SignalP"/>
    </source>
</evidence>
<proteinExistence type="predicted"/>
<keyword evidence="2" id="KW-0732">Signal</keyword>
<keyword evidence="4" id="KW-1185">Reference proteome</keyword>
<feature type="chain" id="PRO_5039393467" evidence="2">
    <location>
        <begin position="23"/>
        <end position="657"/>
    </location>
</feature>
<evidence type="ECO:0000313" key="3">
    <source>
        <dbReference type="EMBL" id="KAB2346069.1"/>
    </source>
</evidence>
<sequence length="657" mass="69347">MRKLTSRLAVRLVIPSTAAAFAGLLVVPPASAQQRVDKEFVLSCTKLGGVPGEHRITARLAGGTPSRGRVKQPIVLGAFTLKVALGGEAAQSIVGPEPVSVTGTAQVAISARQSGRGVDATWPDFSVSGGQSEEGGVKLASGPAAVPGILPVAGGDVELRLARLVLRLDAREPAAAQTTLDCEPKGDRSLLRVEIPGPAPSSTSRPAPSQRAAPPESRCQKPPGDQDDFLEDKWPDHDLDIDNREPSDTVKCGTMVGYNNIEKLGGAAAVGGRLNVVAGRGHIANYKPGRNWQALFHYALPEVETSTATMLGFGFMPTTAVTKIESVGNANVAMFNPVDATQESAVPRPSWPPSRWNPDNPRLATWSFVRGKIRATVANAYVNGLPIKLGDTCASAGEIVVPVVAVLPNGTTITAGGDYRTAENELITIPRFAGCGSGGEDLSPLLTATVSGSGNRATVFQSQQCNPTDDPEDCSDRPFRWHISPLNHRYTFATGQQITIRDNTTGNSITCSPRWTWQTPAAEVGAGLGRPTWAPSTSCTASPGLTTPRMDVGLTLGLLGHSYDSPTQVARAVSQEVGIQFSYAIPGQTARCRIDARARWDGYFDNKSDVFEFRHRPGTIQSPSGGLCPTKFTPGSPFTVTVSKLTIPDLVITAKPA</sequence>
<accession>A0A6H9YWF8</accession>
<dbReference type="EMBL" id="WBMT01000012">
    <property type="protein sequence ID" value="KAB2346069.1"/>
    <property type="molecule type" value="Genomic_DNA"/>
</dbReference>
<gene>
    <name evidence="3" type="ORF">F8566_25535</name>
</gene>
<feature type="compositionally biased region" description="Basic and acidic residues" evidence="1">
    <location>
        <begin position="231"/>
        <end position="248"/>
    </location>
</feature>
<feature type="compositionally biased region" description="Basic and acidic residues" evidence="1">
    <location>
        <begin position="182"/>
        <end position="191"/>
    </location>
</feature>
<dbReference type="Proteomes" id="UP000468735">
    <property type="component" value="Unassembled WGS sequence"/>
</dbReference>
<organism evidence="3 4">
    <name type="scientific">Actinomadura rudentiformis</name>
    <dbReference type="NCBI Taxonomy" id="359158"/>
    <lineage>
        <taxon>Bacteria</taxon>
        <taxon>Bacillati</taxon>
        <taxon>Actinomycetota</taxon>
        <taxon>Actinomycetes</taxon>
        <taxon>Streptosporangiales</taxon>
        <taxon>Thermomonosporaceae</taxon>
        <taxon>Actinomadura</taxon>
    </lineage>
</organism>
<evidence type="ECO:0000256" key="1">
    <source>
        <dbReference type="SAM" id="MobiDB-lite"/>
    </source>
</evidence>
<protein>
    <submittedName>
        <fullName evidence="3">Uncharacterized protein</fullName>
    </submittedName>
</protein>
<comment type="caution">
    <text evidence="3">The sequence shown here is derived from an EMBL/GenBank/DDBJ whole genome shotgun (WGS) entry which is preliminary data.</text>
</comment>
<feature type="signal peptide" evidence="2">
    <location>
        <begin position="1"/>
        <end position="22"/>
    </location>
</feature>
<reference evidence="3 4" key="1">
    <citation type="submission" date="2019-09" db="EMBL/GenBank/DDBJ databases">
        <title>Actinomadura physcomitrii sp. nov., a novel actinomycete isolated from moss [Physcomitrium sphaericum (Ludw) Fuernr].</title>
        <authorList>
            <person name="Zhuang X."/>
            <person name="Liu C."/>
        </authorList>
    </citation>
    <scope>NUCLEOTIDE SEQUENCE [LARGE SCALE GENOMIC DNA]</scope>
    <source>
        <strain evidence="3 4">HMC1</strain>
    </source>
</reference>
<dbReference type="RefSeq" id="WP_151564189.1">
    <property type="nucleotide sequence ID" value="NZ_WBMT01000012.1"/>
</dbReference>
<name>A0A6H9YWF8_9ACTN</name>
<feature type="compositionally biased region" description="Low complexity" evidence="1">
    <location>
        <begin position="200"/>
        <end position="217"/>
    </location>
</feature>
<dbReference type="OrthoDB" id="3821392at2"/>
<feature type="region of interest" description="Disordered" evidence="1">
    <location>
        <begin position="176"/>
        <end position="248"/>
    </location>
</feature>
<dbReference type="AlphaFoldDB" id="A0A6H9YWF8"/>
<evidence type="ECO:0000313" key="4">
    <source>
        <dbReference type="Proteomes" id="UP000468735"/>
    </source>
</evidence>